<dbReference type="EMBL" id="KV878908">
    <property type="protein sequence ID" value="OJJ81018.1"/>
    <property type="molecule type" value="Genomic_DNA"/>
</dbReference>
<name>A0A1L9VAR2_ASPGL</name>
<sequence>MFFAAVFAAVFALVFVVAAATAVLDAGPLVLMSWLFKASWSVEWKKLRGSKIASQVCCILTLLKYVVLEYKKLADFSGSIR</sequence>
<dbReference type="AlphaFoldDB" id="A0A1L9VAR2"/>
<keyword evidence="1" id="KW-0732">Signal</keyword>
<dbReference type="VEuPathDB" id="FungiDB:ASPGLDRAFT_814718"/>
<dbReference type="RefSeq" id="XP_022397716.1">
    <property type="nucleotide sequence ID" value="XM_022550116.1"/>
</dbReference>
<feature type="chain" id="PRO_5012251009" description="Amino acid permease/ SLC12A domain-containing protein" evidence="1">
    <location>
        <begin position="20"/>
        <end position="81"/>
    </location>
</feature>
<accession>A0A1L9VAR2</accession>
<proteinExistence type="predicted"/>
<evidence type="ECO:0008006" key="4">
    <source>
        <dbReference type="Google" id="ProtNLM"/>
    </source>
</evidence>
<dbReference type="GeneID" id="34466376"/>
<evidence type="ECO:0000313" key="3">
    <source>
        <dbReference type="Proteomes" id="UP000184300"/>
    </source>
</evidence>
<feature type="signal peptide" evidence="1">
    <location>
        <begin position="1"/>
        <end position="19"/>
    </location>
</feature>
<keyword evidence="3" id="KW-1185">Reference proteome</keyword>
<evidence type="ECO:0000313" key="2">
    <source>
        <dbReference type="EMBL" id="OJJ81018.1"/>
    </source>
</evidence>
<reference evidence="3" key="1">
    <citation type="journal article" date="2017" name="Genome Biol.">
        <title>Comparative genomics reveals high biological diversity and specific adaptations in the industrially and medically important fungal genus Aspergillus.</title>
        <authorList>
            <person name="de Vries R.P."/>
            <person name="Riley R."/>
            <person name="Wiebenga A."/>
            <person name="Aguilar-Osorio G."/>
            <person name="Amillis S."/>
            <person name="Uchima C.A."/>
            <person name="Anderluh G."/>
            <person name="Asadollahi M."/>
            <person name="Askin M."/>
            <person name="Barry K."/>
            <person name="Battaglia E."/>
            <person name="Bayram O."/>
            <person name="Benocci T."/>
            <person name="Braus-Stromeyer S.A."/>
            <person name="Caldana C."/>
            <person name="Canovas D."/>
            <person name="Cerqueira G.C."/>
            <person name="Chen F."/>
            <person name="Chen W."/>
            <person name="Choi C."/>
            <person name="Clum A."/>
            <person name="Dos Santos R.A."/>
            <person name="Damasio A.R."/>
            <person name="Diallinas G."/>
            <person name="Emri T."/>
            <person name="Fekete E."/>
            <person name="Flipphi M."/>
            <person name="Freyberg S."/>
            <person name="Gallo A."/>
            <person name="Gournas C."/>
            <person name="Habgood R."/>
            <person name="Hainaut M."/>
            <person name="Harispe M.L."/>
            <person name="Henrissat B."/>
            <person name="Hilden K.S."/>
            <person name="Hope R."/>
            <person name="Hossain A."/>
            <person name="Karabika E."/>
            <person name="Karaffa L."/>
            <person name="Karanyi Z."/>
            <person name="Krasevec N."/>
            <person name="Kuo A."/>
            <person name="Kusch H."/>
            <person name="LaButti K."/>
            <person name="Lagendijk E.L."/>
            <person name="Lapidus A."/>
            <person name="Levasseur A."/>
            <person name="Lindquist E."/>
            <person name="Lipzen A."/>
            <person name="Logrieco A.F."/>
            <person name="MacCabe A."/>
            <person name="Maekelae M.R."/>
            <person name="Malavazi I."/>
            <person name="Melin P."/>
            <person name="Meyer V."/>
            <person name="Mielnichuk N."/>
            <person name="Miskei M."/>
            <person name="Molnar A.P."/>
            <person name="Mule G."/>
            <person name="Ngan C.Y."/>
            <person name="Orejas M."/>
            <person name="Orosz E."/>
            <person name="Ouedraogo J.P."/>
            <person name="Overkamp K.M."/>
            <person name="Park H.-S."/>
            <person name="Perrone G."/>
            <person name="Piumi F."/>
            <person name="Punt P.J."/>
            <person name="Ram A.F."/>
            <person name="Ramon A."/>
            <person name="Rauscher S."/>
            <person name="Record E."/>
            <person name="Riano-Pachon D.M."/>
            <person name="Robert V."/>
            <person name="Roehrig J."/>
            <person name="Ruller R."/>
            <person name="Salamov A."/>
            <person name="Salih N.S."/>
            <person name="Samson R.A."/>
            <person name="Sandor E."/>
            <person name="Sanguinetti M."/>
            <person name="Schuetze T."/>
            <person name="Sepcic K."/>
            <person name="Shelest E."/>
            <person name="Sherlock G."/>
            <person name="Sophianopoulou V."/>
            <person name="Squina F.M."/>
            <person name="Sun H."/>
            <person name="Susca A."/>
            <person name="Todd R.B."/>
            <person name="Tsang A."/>
            <person name="Unkles S.E."/>
            <person name="van de Wiele N."/>
            <person name="van Rossen-Uffink D."/>
            <person name="Oliveira J.V."/>
            <person name="Vesth T.C."/>
            <person name="Visser J."/>
            <person name="Yu J.-H."/>
            <person name="Zhou M."/>
            <person name="Andersen M.R."/>
            <person name="Archer D.B."/>
            <person name="Baker S.E."/>
            <person name="Benoit I."/>
            <person name="Brakhage A.A."/>
            <person name="Braus G.H."/>
            <person name="Fischer R."/>
            <person name="Frisvad J.C."/>
            <person name="Goldman G.H."/>
            <person name="Houbraken J."/>
            <person name="Oakley B."/>
            <person name="Pocsi I."/>
            <person name="Scazzocchio C."/>
            <person name="Seiboth B."/>
            <person name="vanKuyk P.A."/>
            <person name="Wortman J."/>
            <person name="Dyer P.S."/>
            <person name="Grigoriev I.V."/>
        </authorList>
    </citation>
    <scope>NUCLEOTIDE SEQUENCE [LARGE SCALE GENOMIC DNA]</scope>
    <source>
        <strain evidence="3">CBS 516.65</strain>
    </source>
</reference>
<dbReference type="Proteomes" id="UP000184300">
    <property type="component" value="Unassembled WGS sequence"/>
</dbReference>
<protein>
    <recommendedName>
        <fullName evidence="4">Amino acid permease/ SLC12A domain-containing protein</fullName>
    </recommendedName>
</protein>
<evidence type="ECO:0000256" key="1">
    <source>
        <dbReference type="SAM" id="SignalP"/>
    </source>
</evidence>
<organism evidence="2 3">
    <name type="scientific">Aspergillus glaucus CBS 516.65</name>
    <dbReference type="NCBI Taxonomy" id="1160497"/>
    <lineage>
        <taxon>Eukaryota</taxon>
        <taxon>Fungi</taxon>
        <taxon>Dikarya</taxon>
        <taxon>Ascomycota</taxon>
        <taxon>Pezizomycotina</taxon>
        <taxon>Eurotiomycetes</taxon>
        <taxon>Eurotiomycetidae</taxon>
        <taxon>Eurotiales</taxon>
        <taxon>Aspergillaceae</taxon>
        <taxon>Aspergillus</taxon>
        <taxon>Aspergillus subgen. Aspergillus</taxon>
    </lineage>
</organism>
<gene>
    <name evidence="2" type="ORF">ASPGLDRAFT_814718</name>
</gene>